<gene>
    <name evidence="2" type="ORF">CCR75_002690</name>
</gene>
<sequence length="522" mass="57477">MSRLCPSPSSAAHQAFLGDFLAYCSPLASDLPREVFVSPLRDSDEGKSEDDADLHGSRHSSLTLLKGHSRIVSELRPVDGPERVFYAGNGEERRGNALQAIDSSEDTWHYIQHVHPLFVVVLVLSGVFATRRCCSEEARNIPRTLVNRRLTVPTSIPVAHKSSFQTGVRELFIPTSRSLQSLFSTTSLDTSQDSSALTSSSLEFDPFLETSIDSSLFESAIVRVTILSPLNDQIYRLSSTITIKWLVSLISGPDPKLDTFRVDFKAENNSFITIAPNESIPSVSSATFDENTTLYTFQWKLANTTAWLCTTCVLQVCALNVTSVPNDTLCLRSDGLSSLFRSSRAPEGTFQIVQDVPSCSCGLHHECFVLAAFMIGVAIPVIVLFVDCFVQIYRERQVFGLLAPRNEPEHLVVAGYPAKSATCMERVVLIGSILGLCIGTGVLAARINSNHFLTEMGAIVELWMVTFAIAVAVGLFFYSTLMCIVIFSIRSRLKWLHERQAIVETNQCSNSSWSDDNNIVGP</sequence>
<evidence type="ECO:0000313" key="3">
    <source>
        <dbReference type="Proteomes" id="UP000294530"/>
    </source>
</evidence>
<keyword evidence="1" id="KW-0472">Membrane</keyword>
<proteinExistence type="predicted"/>
<dbReference type="GeneID" id="94346458"/>
<dbReference type="OrthoDB" id="127666at2759"/>
<keyword evidence="1" id="KW-0812">Transmembrane</keyword>
<evidence type="ECO:0008006" key="4">
    <source>
        <dbReference type="Google" id="ProtNLM"/>
    </source>
</evidence>
<accession>A0A976FQH2</accession>
<name>A0A976FQH2_BRELC</name>
<dbReference type="RefSeq" id="XP_067820611.1">
    <property type="nucleotide sequence ID" value="XM_067960787.1"/>
</dbReference>
<comment type="caution">
    <text evidence="2">The sequence shown here is derived from an EMBL/GenBank/DDBJ whole genome shotgun (WGS) entry which is preliminary data.</text>
</comment>
<feature type="transmembrane region" description="Helical" evidence="1">
    <location>
        <begin position="427"/>
        <end position="447"/>
    </location>
</feature>
<dbReference type="KEGG" id="blac:94346458"/>
<dbReference type="Proteomes" id="UP000294530">
    <property type="component" value="Unassembled WGS sequence"/>
</dbReference>
<evidence type="ECO:0000313" key="2">
    <source>
        <dbReference type="EMBL" id="TDH71112.1"/>
    </source>
</evidence>
<dbReference type="EMBL" id="SHOA02000004">
    <property type="protein sequence ID" value="TDH71112.1"/>
    <property type="molecule type" value="Genomic_DNA"/>
</dbReference>
<reference evidence="2 3" key="1">
    <citation type="journal article" date="2021" name="Genome Biol.">
        <title>AFLAP: assembly-free linkage analysis pipeline using k-mers from genome sequencing data.</title>
        <authorList>
            <person name="Fletcher K."/>
            <person name="Zhang L."/>
            <person name="Gil J."/>
            <person name="Han R."/>
            <person name="Cavanaugh K."/>
            <person name="Michelmore R."/>
        </authorList>
    </citation>
    <scope>NUCLEOTIDE SEQUENCE [LARGE SCALE GENOMIC DNA]</scope>
    <source>
        <strain evidence="2 3">SF5</strain>
    </source>
</reference>
<keyword evidence="3" id="KW-1185">Reference proteome</keyword>
<feature type="transmembrane region" description="Helical" evidence="1">
    <location>
        <begin position="368"/>
        <end position="390"/>
    </location>
</feature>
<evidence type="ECO:0000256" key="1">
    <source>
        <dbReference type="SAM" id="Phobius"/>
    </source>
</evidence>
<organism evidence="2 3">
    <name type="scientific">Bremia lactucae</name>
    <name type="common">Lettuce downy mildew</name>
    <dbReference type="NCBI Taxonomy" id="4779"/>
    <lineage>
        <taxon>Eukaryota</taxon>
        <taxon>Sar</taxon>
        <taxon>Stramenopiles</taxon>
        <taxon>Oomycota</taxon>
        <taxon>Peronosporomycetes</taxon>
        <taxon>Peronosporales</taxon>
        <taxon>Peronosporaceae</taxon>
        <taxon>Bremia</taxon>
    </lineage>
</organism>
<protein>
    <recommendedName>
        <fullName evidence="4">Transmembrane protein</fullName>
    </recommendedName>
</protein>
<feature type="transmembrane region" description="Helical" evidence="1">
    <location>
        <begin position="467"/>
        <end position="489"/>
    </location>
</feature>
<keyword evidence="1" id="KW-1133">Transmembrane helix</keyword>
<dbReference type="AlphaFoldDB" id="A0A976FQH2"/>